<gene>
    <name evidence="3" type="ORF">SLS53_007657</name>
</gene>
<dbReference type="SUPFAM" id="SSF50685">
    <property type="entry name" value="Barwin-like endoglucanases"/>
    <property type="match status" value="1"/>
</dbReference>
<evidence type="ECO:0000313" key="4">
    <source>
        <dbReference type="Proteomes" id="UP001320245"/>
    </source>
</evidence>
<dbReference type="PANTHER" id="PTHR31836">
    <property type="match status" value="1"/>
</dbReference>
<evidence type="ECO:0000256" key="1">
    <source>
        <dbReference type="ARBA" id="ARBA00022729"/>
    </source>
</evidence>
<feature type="signal peptide" evidence="2">
    <location>
        <begin position="1"/>
        <end position="21"/>
    </location>
</feature>
<dbReference type="CDD" id="cd22191">
    <property type="entry name" value="DPBB_RlpA_EXP_N-like"/>
    <property type="match status" value="1"/>
</dbReference>
<dbReference type="AlphaFoldDB" id="A0AAN9U349"/>
<reference evidence="3 4" key="1">
    <citation type="journal article" date="2023" name="PLoS ONE">
        <title>Cytospora paraplurivora sp. nov. isolated from orchards with fruit tree decline syndrome in Ontario, Canada.</title>
        <authorList>
            <person name="Ilyukhin E."/>
            <person name="Nguyen H.D.T."/>
            <person name="Castle A.J."/>
            <person name="Ellouze W."/>
        </authorList>
    </citation>
    <scope>NUCLEOTIDE SEQUENCE [LARGE SCALE GENOMIC DNA]</scope>
    <source>
        <strain evidence="3 4">FDS-564</strain>
    </source>
</reference>
<feature type="chain" id="PRO_5042899069" description="RlpA-like protein double-psi beta-barrel domain-containing protein" evidence="2">
    <location>
        <begin position="22"/>
        <end position="147"/>
    </location>
</feature>
<protein>
    <recommendedName>
        <fullName evidence="5">RlpA-like protein double-psi beta-barrel domain-containing protein</fullName>
    </recommendedName>
</protein>
<accession>A0AAN9U349</accession>
<dbReference type="InterPro" id="IPR051477">
    <property type="entry name" value="Expansin_CellWall"/>
</dbReference>
<keyword evidence="4" id="KW-1185">Reference proteome</keyword>
<organism evidence="3 4">
    <name type="scientific">Cytospora paraplurivora</name>
    <dbReference type="NCBI Taxonomy" id="2898453"/>
    <lineage>
        <taxon>Eukaryota</taxon>
        <taxon>Fungi</taxon>
        <taxon>Dikarya</taxon>
        <taxon>Ascomycota</taxon>
        <taxon>Pezizomycotina</taxon>
        <taxon>Sordariomycetes</taxon>
        <taxon>Sordariomycetidae</taxon>
        <taxon>Diaporthales</taxon>
        <taxon>Cytosporaceae</taxon>
        <taxon>Cytospora</taxon>
    </lineage>
</organism>
<dbReference type="EMBL" id="JAJSPL020000040">
    <property type="protein sequence ID" value="KAK7735267.1"/>
    <property type="molecule type" value="Genomic_DNA"/>
</dbReference>
<comment type="caution">
    <text evidence="3">The sequence shown here is derived from an EMBL/GenBank/DDBJ whole genome shotgun (WGS) entry which is preliminary data.</text>
</comment>
<keyword evidence="1 2" id="KW-0732">Signal</keyword>
<name>A0AAN9U349_9PEZI</name>
<dbReference type="InterPro" id="IPR036908">
    <property type="entry name" value="RlpA-like_sf"/>
</dbReference>
<evidence type="ECO:0008006" key="5">
    <source>
        <dbReference type="Google" id="ProtNLM"/>
    </source>
</evidence>
<sequence length="147" mass="15439">MPTLQNILSLLSLSLLPAAQALSLPRASSSMPTIGSTETYTGQITWYNTGGGYGACGNALSDSEAICALSEKLYDQYTKNGNSNNNELCGKKIEITMPSGQTTTVTVADRCTGCAATDIDLTPTTFQQLVSSGLGTGRTQATWKWAS</sequence>
<dbReference type="Gene3D" id="2.40.40.10">
    <property type="entry name" value="RlpA-like domain"/>
    <property type="match status" value="1"/>
</dbReference>
<proteinExistence type="predicted"/>
<evidence type="ECO:0000313" key="3">
    <source>
        <dbReference type="EMBL" id="KAK7735267.1"/>
    </source>
</evidence>
<dbReference type="PANTHER" id="PTHR31836:SF28">
    <property type="entry name" value="SRCR DOMAIN-CONTAINING PROTEIN-RELATED"/>
    <property type="match status" value="1"/>
</dbReference>
<dbReference type="Proteomes" id="UP001320245">
    <property type="component" value="Unassembled WGS sequence"/>
</dbReference>
<evidence type="ECO:0000256" key="2">
    <source>
        <dbReference type="SAM" id="SignalP"/>
    </source>
</evidence>